<keyword evidence="12 20" id="KW-1133">Transmembrane helix</keyword>
<dbReference type="OrthoDB" id="4062651at2759"/>
<dbReference type="AlphaFoldDB" id="A0A2P5CA29"/>
<keyword evidence="14" id="KW-1015">Disulfide bond</keyword>
<accession>A0A2P5CA29</accession>
<evidence type="ECO:0000256" key="14">
    <source>
        <dbReference type="ARBA" id="ARBA00023157"/>
    </source>
</evidence>
<dbReference type="STRING" id="3476.A0A2P5CA29"/>
<dbReference type="Pfam" id="PF11883">
    <property type="entry name" value="DUF3403"/>
    <property type="match status" value="1"/>
</dbReference>
<comment type="caution">
    <text evidence="24">The sequence shown here is derived from an EMBL/GenBank/DDBJ whole genome shotgun (WGS) entry which is preliminary data.</text>
</comment>
<dbReference type="Gene3D" id="1.10.510.10">
    <property type="entry name" value="Transferase(Phosphotransferase) domain 1"/>
    <property type="match status" value="1"/>
</dbReference>
<dbReference type="PROSITE" id="PS50948">
    <property type="entry name" value="PAN"/>
    <property type="match status" value="1"/>
</dbReference>
<evidence type="ECO:0000256" key="7">
    <source>
        <dbReference type="ARBA" id="ARBA00022729"/>
    </source>
</evidence>
<dbReference type="InterPro" id="IPR024171">
    <property type="entry name" value="SRK-like_kinase"/>
</dbReference>
<evidence type="ECO:0000256" key="9">
    <source>
        <dbReference type="ARBA" id="ARBA00022741"/>
    </source>
</evidence>
<evidence type="ECO:0000256" key="3">
    <source>
        <dbReference type="ARBA" id="ARBA00022527"/>
    </source>
</evidence>
<evidence type="ECO:0000259" key="23">
    <source>
        <dbReference type="PROSITE" id="PS50948"/>
    </source>
</evidence>
<organism evidence="24 25">
    <name type="scientific">Parasponia andersonii</name>
    <name type="common">Sponia andersonii</name>
    <dbReference type="NCBI Taxonomy" id="3476"/>
    <lineage>
        <taxon>Eukaryota</taxon>
        <taxon>Viridiplantae</taxon>
        <taxon>Streptophyta</taxon>
        <taxon>Embryophyta</taxon>
        <taxon>Tracheophyta</taxon>
        <taxon>Spermatophyta</taxon>
        <taxon>Magnoliopsida</taxon>
        <taxon>eudicotyledons</taxon>
        <taxon>Gunneridae</taxon>
        <taxon>Pentapetalae</taxon>
        <taxon>rosids</taxon>
        <taxon>fabids</taxon>
        <taxon>Rosales</taxon>
        <taxon>Cannabaceae</taxon>
        <taxon>Parasponia</taxon>
    </lineage>
</organism>
<dbReference type="FunFam" id="2.90.10.10:FF:000009">
    <property type="entry name" value="Receptor-like serine/threonine-protein kinase SD1-8"/>
    <property type="match status" value="1"/>
</dbReference>
<evidence type="ECO:0000256" key="6">
    <source>
        <dbReference type="ARBA" id="ARBA00022692"/>
    </source>
</evidence>
<keyword evidence="16" id="KW-0325">Glycoprotein</keyword>
<dbReference type="PANTHER" id="PTHR27002:SF1055">
    <property type="entry name" value="RECEPTOR-LIKE SERINE_THREONINE-PROTEIN KINASE"/>
    <property type="match status" value="1"/>
</dbReference>
<dbReference type="InterPro" id="IPR011009">
    <property type="entry name" value="Kinase-like_dom_sf"/>
</dbReference>
<keyword evidence="7" id="KW-0732">Signal</keyword>
<keyword evidence="5 19" id="KW-0808">Transferase</keyword>
<evidence type="ECO:0000256" key="4">
    <source>
        <dbReference type="ARBA" id="ARBA00022553"/>
    </source>
</evidence>
<dbReference type="Pfam" id="PF01453">
    <property type="entry name" value="B_lectin"/>
    <property type="match status" value="1"/>
</dbReference>
<dbReference type="GO" id="GO:0030246">
    <property type="term" value="F:carbohydrate binding"/>
    <property type="evidence" value="ECO:0007669"/>
    <property type="project" value="UniProtKB-KW"/>
</dbReference>
<dbReference type="InterPro" id="IPR001245">
    <property type="entry name" value="Ser-Thr/Tyr_kinase_cat_dom"/>
</dbReference>
<dbReference type="Pfam" id="PF08276">
    <property type="entry name" value="PAN_2"/>
    <property type="match status" value="1"/>
</dbReference>
<evidence type="ECO:0000259" key="22">
    <source>
        <dbReference type="PROSITE" id="PS50927"/>
    </source>
</evidence>
<dbReference type="SUPFAM" id="SSF51110">
    <property type="entry name" value="alpha-D-mannose-specific plant lectins"/>
    <property type="match status" value="1"/>
</dbReference>
<feature type="transmembrane region" description="Helical" evidence="20">
    <location>
        <begin position="7"/>
        <end position="29"/>
    </location>
</feature>
<dbReference type="GO" id="GO:0004674">
    <property type="term" value="F:protein serine/threonine kinase activity"/>
    <property type="evidence" value="ECO:0007669"/>
    <property type="project" value="UniProtKB-KW"/>
</dbReference>
<dbReference type="SMART" id="SM00108">
    <property type="entry name" value="B_lectin"/>
    <property type="match status" value="1"/>
</dbReference>
<dbReference type="Gene3D" id="3.30.200.20">
    <property type="entry name" value="Phosphorylase Kinase, domain 1"/>
    <property type="match status" value="1"/>
</dbReference>
<dbReference type="PANTHER" id="PTHR27002">
    <property type="entry name" value="RECEPTOR-LIKE SERINE/THREONINE-PROTEIN KINASE SD1-8"/>
    <property type="match status" value="1"/>
</dbReference>
<keyword evidence="4" id="KW-0597">Phosphoprotein</keyword>
<evidence type="ECO:0000256" key="8">
    <source>
        <dbReference type="ARBA" id="ARBA00022734"/>
    </source>
</evidence>
<dbReference type="CDD" id="cd00028">
    <property type="entry name" value="B_lectin"/>
    <property type="match status" value="1"/>
</dbReference>
<dbReference type="InterPro" id="IPR001480">
    <property type="entry name" value="Bulb-type_lectin_dom"/>
</dbReference>
<dbReference type="SMART" id="SM00220">
    <property type="entry name" value="S_TKc"/>
    <property type="match status" value="1"/>
</dbReference>
<evidence type="ECO:0000256" key="10">
    <source>
        <dbReference type="ARBA" id="ARBA00022777"/>
    </source>
</evidence>
<feature type="domain" description="Bulb-type lectin" evidence="22">
    <location>
        <begin position="32"/>
        <end position="155"/>
    </location>
</feature>
<dbReference type="PIRSF" id="PIRSF000641">
    <property type="entry name" value="SRK"/>
    <property type="match status" value="1"/>
</dbReference>
<dbReference type="GO" id="GO:0106310">
    <property type="term" value="F:protein serine kinase activity"/>
    <property type="evidence" value="ECO:0007669"/>
    <property type="project" value="RHEA"/>
</dbReference>
<feature type="domain" description="Protein kinase" evidence="21">
    <location>
        <begin position="516"/>
        <end position="792"/>
    </location>
</feature>
<dbReference type="Pfam" id="PF07714">
    <property type="entry name" value="PK_Tyr_Ser-Thr"/>
    <property type="match status" value="1"/>
</dbReference>
<comment type="similarity">
    <text evidence="19">Belongs to the protein kinase superfamily. Ser/Thr protein kinase family.</text>
</comment>
<evidence type="ECO:0000256" key="12">
    <source>
        <dbReference type="ARBA" id="ARBA00022989"/>
    </source>
</evidence>
<dbReference type="FunFam" id="1.10.510.10:FF:000060">
    <property type="entry name" value="G-type lectin S-receptor-like serine/threonine-protein kinase"/>
    <property type="match status" value="1"/>
</dbReference>
<dbReference type="FunFam" id="3.30.200.20:FF:000330">
    <property type="entry name" value="G-type lectin S-receptor-like serine/threonine-protein kinase At4g03230"/>
    <property type="match status" value="1"/>
</dbReference>
<keyword evidence="3 19" id="KW-0723">Serine/threonine-protein kinase</keyword>
<reference evidence="25" key="1">
    <citation type="submission" date="2016-06" db="EMBL/GenBank/DDBJ databases">
        <title>Parallel loss of symbiosis genes in relatives of nitrogen-fixing non-legume Parasponia.</title>
        <authorList>
            <person name="Van Velzen R."/>
            <person name="Holmer R."/>
            <person name="Bu F."/>
            <person name="Rutten L."/>
            <person name="Van Zeijl A."/>
            <person name="Liu W."/>
            <person name="Santuari L."/>
            <person name="Cao Q."/>
            <person name="Sharma T."/>
            <person name="Shen D."/>
            <person name="Roswanjaya Y."/>
            <person name="Wardhani T."/>
            <person name="Kalhor M.S."/>
            <person name="Jansen J."/>
            <person name="Van den Hoogen J."/>
            <person name="Gungor B."/>
            <person name="Hartog M."/>
            <person name="Hontelez J."/>
            <person name="Verver J."/>
            <person name="Yang W.-C."/>
            <person name="Schijlen E."/>
            <person name="Repin R."/>
            <person name="Schilthuizen M."/>
            <person name="Schranz E."/>
            <person name="Heidstra R."/>
            <person name="Miyata K."/>
            <person name="Fedorova E."/>
            <person name="Kohlen W."/>
            <person name="Bisseling T."/>
            <person name="Smit S."/>
            <person name="Geurts R."/>
        </authorList>
    </citation>
    <scope>NUCLEOTIDE SEQUENCE [LARGE SCALE GENOMIC DNA]</scope>
    <source>
        <strain evidence="25">cv. WU1-14</strain>
    </source>
</reference>
<dbReference type="InterPro" id="IPR036426">
    <property type="entry name" value="Bulb-type_lectin_dom_sf"/>
</dbReference>
<dbReference type="InterPro" id="IPR008271">
    <property type="entry name" value="Ser/Thr_kinase_AS"/>
</dbReference>
<dbReference type="PROSITE" id="PS00108">
    <property type="entry name" value="PROTEIN_KINASE_ST"/>
    <property type="match status" value="1"/>
</dbReference>
<keyword evidence="13 20" id="KW-0472">Membrane</keyword>
<evidence type="ECO:0000256" key="2">
    <source>
        <dbReference type="ARBA" id="ARBA00022475"/>
    </source>
</evidence>
<gene>
    <name evidence="24" type="ORF">PanWU01x14_169930</name>
</gene>
<proteinExistence type="inferred from homology"/>
<protein>
    <recommendedName>
        <fullName evidence="19">Receptor-like serine/threonine-protein kinase</fullName>
        <ecNumber evidence="19">2.7.11.1</ecNumber>
    </recommendedName>
</protein>
<dbReference type="GO" id="GO:0005524">
    <property type="term" value="F:ATP binding"/>
    <property type="evidence" value="ECO:0007669"/>
    <property type="project" value="UniProtKB-KW"/>
</dbReference>
<evidence type="ECO:0000256" key="16">
    <source>
        <dbReference type="ARBA" id="ARBA00023180"/>
    </source>
</evidence>
<sequence length="834" mass="93482">MAKNQQNIIIILPPLLIISIIALFFPLVFSVTDTIRPRDTIRGNETLVSASGIFELGFFGDVVSDSYYLGIWFKSDPKKKPVWVANRENPTLGTSGVLQLRPEDGNLVLIDRRQLPWILNSAAVATAPNTSATLLDTGNLVLREEGNESSTIVWQSFDYPTDTFLPRMRIGWFGLNSDEPRFQLLVSWVSPQNPSHGPFTLGVDNSTHTKLTVWRGNSAQMDIGFWEKEGIFRFIFQNSSSSPAAAMDSGYNFSYVTSQSEKYFSFSVNGDRYVSKWFVIESIGNFDEYSMTIDGAISSVSYRLCEDPSGGGGGSSGKCLASMPSACENGDVFGQMNGTVIPTWFYVSGSMNWGFSDCEFMCRSNCSCGGFASVENDRLSGCQLFYGSKTDLMKIVQKGNGVVYVRGDDKPIKEGINKWKLRLGIMVPLAILLIIIPIFLWGYLRRRKREDGEHRRANISGNNEEARLFQMGSNNMSPMRGEVIGAADKIRLSTSQKEQDLPLFSFSSIVSATNYFATSNKLGEGGFGPVHKGRLHDGQDIAVKRLSKISRQGLEEFKNEVSLISKLQHRNLVRLLGCCIDAEESILVYEYMPNKSLDSFIFDSTKREHLDWRKRLNIIEGIAQGLLYLHKYSRLRIIHRDLKTSNILLDSEMNPKISDFGMARIFADNDTRVKTNRVVGTYGYMSPEYAMDGLFSEKSDVFSFGVIMLEIVSGKKNIAFFETDHSLNLLGNAWHLWREGSSTDLMDSTLHDSCSTGEVVRYVQLGLLCVQERATDRPTMSDVVFMLSNETLELPLPKEPAFLSQLSYPDAESSSSRQRLYSRNDITISEVHAR</sequence>
<dbReference type="InterPro" id="IPR021820">
    <property type="entry name" value="S-locus_recpt_kinase_C"/>
</dbReference>
<evidence type="ECO:0000256" key="20">
    <source>
        <dbReference type="SAM" id="Phobius"/>
    </source>
</evidence>
<evidence type="ECO:0000256" key="5">
    <source>
        <dbReference type="ARBA" id="ARBA00022679"/>
    </source>
</evidence>
<dbReference type="PROSITE" id="PS50011">
    <property type="entry name" value="PROTEIN_KINASE_DOM"/>
    <property type="match status" value="1"/>
</dbReference>
<evidence type="ECO:0000256" key="1">
    <source>
        <dbReference type="ARBA" id="ARBA00004251"/>
    </source>
</evidence>
<evidence type="ECO:0000256" key="11">
    <source>
        <dbReference type="ARBA" id="ARBA00022840"/>
    </source>
</evidence>
<name>A0A2P5CA29_PARAD</name>
<dbReference type="SUPFAM" id="SSF56112">
    <property type="entry name" value="Protein kinase-like (PK-like)"/>
    <property type="match status" value="1"/>
</dbReference>
<dbReference type="Gene3D" id="2.90.10.10">
    <property type="entry name" value="Bulb-type lectin domain"/>
    <property type="match status" value="1"/>
</dbReference>
<dbReference type="GO" id="GO:0005886">
    <property type="term" value="C:plasma membrane"/>
    <property type="evidence" value="ECO:0007669"/>
    <property type="project" value="UniProtKB-SubCell"/>
</dbReference>
<keyword evidence="11 19" id="KW-0067">ATP-binding</keyword>
<comment type="catalytic activity">
    <reaction evidence="18 19">
        <text>L-seryl-[protein] + ATP = O-phospho-L-seryl-[protein] + ADP + H(+)</text>
        <dbReference type="Rhea" id="RHEA:17989"/>
        <dbReference type="Rhea" id="RHEA-COMP:9863"/>
        <dbReference type="Rhea" id="RHEA-COMP:11604"/>
        <dbReference type="ChEBI" id="CHEBI:15378"/>
        <dbReference type="ChEBI" id="CHEBI:29999"/>
        <dbReference type="ChEBI" id="CHEBI:30616"/>
        <dbReference type="ChEBI" id="CHEBI:83421"/>
        <dbReference type="ChEBI" id="CHEBI:456216"/>
        <dbReference type="EC" id="2.7.11.1"/>
    </reaction>
</comment>
<dbReference type="InterPro" id="IPR000719">
    <property type="entry name" value="Prot_kinase_dom"/>
</dbReference>
<keyword evidence="8" id="KW-0430">Lectin</keyword>
<evidence type="ECO:0000313" key="24">
    <source>
        <dbReference type="EMBL" id="PON57903.1"/>
    </source>
</evidence>
<dbReference type="PROSITE" id="PS50927">
    <property type="entry name" value="BULB_LECTIN"/>
    <property type="match status" value="1"/>
</dbReference>
<keyword evidence="15" id="KW-0675">Receptor</keyword>
<comment type="subcellular location">
    <subcellularLocation>
        <location evidence="1">Cell membrane</location>
        <topology evidence="1">Single-pass type I membrane protein</topology>
    </subcellularLocation>
</comment>
<keyword evidence="9 19" id="KW-0547">Nucleotide-binding</keyword>
<comment type="catalytic activity">
    <reaction evidence="17 19">
        <text>L-threonyl-[protein] + ATP = O-phospho-L-threonyl-[protein] + ADP + H(+)</text>
        <dbReference type="Rhea" id="RHEA:46608"/>
        <dbReference type="Rhea" id="RHEA-COMP:11060"/>
        <dbReference type="Rhea" id="RHEA-COMP:11605"/>
        <dbReference type="ChEBI" id="CHEBI:15378"/>
        <dbReference type="ChEBI" id="CHEBI:30013"/>
        <dbReference type="ChEBI" id="CHEBI:30616"/>
        <dbReference type="ChEBI" id="CHEBI:61977"/>
        <dbReference type="ChEBI" id="CHEBI:456216"/>
        <dbReference type="EC" id="2.7.11.1"/>
    </reaction>
</comment>
<evidence type="ECO:0000256" key="18">
    <source>
        <dbReference type="ARBA" id="ARBA00048679"/>
    </source>
</evidence>
<keyword evidence="10 19" id="KW-0418">Kinase</keyword>
<evidence type="ECO:0000256" key="13">
    <source>
        <dbReference type="ARBA" id="ARBA00023136"/>
    </source>
</evidence>
<evidence type="ECO:0000259" key="21">
    <source>
        <dbReference type="PROSITE" id="PS50011"/>
    </source>
</evidence>
<dbReference type="EC" id="2.7.11.1" evidence="19"/>
<dbReference type="CDD" id="cd14066">
    <property type="entry name" value="STKc_IRAK"/>
    <property type="match status" value="1"/>
</dbReference>
<dbReference type="EMBL" id="JXTB01000154">
    <property type="protein sequence ID" value="PON57903.1"/>
    <property type="molecule type" value="Genomic_DNA"/>
</dbReference>
<evidence type="ECO:0000256" key="15">
    <source>
        <dbReference type="ARBA" id="ARBA00023170"/>
    </source>
</evidence>
<evidence type="ECO:0000313" key="25">
    <source>
        <dbReference type="Proteomes" id="UP000237105"/>
    </source>
</evidence>
<evidence type="ECO:0000256" key="17">
    <source>
        <dbReference type="ARBA" id="ARBA00047899"/>
    </source>
</evidence>
<dbReference type="Proteomes" id="UP000237105">
    <property type="component" value="Unassembled WGS sequence"/>
</dbReference>
<dbReference type="InterPro" id="IPR003609">
    <property type="entry name" value="Pan_app"/>
</dbReference>
<keyword evidence="2" id="KW-1003">Cell membrane</keyword>
<evidence type="ECO:0000256" key="19">
    <source>
        <dbReference type="PIRNR" id="PIRNR000641"/>
    </source>
</evidence>
<feature type="transmembrane region" description="Helical" evidence="20">
    <location>
        <begin position="423"/>
        <end position="444"/>
    </location>
</feature>
<keyword evidence="25" id="KW-1185">Reference proteome</keyword>
<keyword evidence="6 20" id="KW-0812">Transmembrane</keyword>
<feature type="domain" description="Apple" evidence="23">
    <location>
        <begin position="327"/>
        <end position="408"/>
    </location>
</feature>